<dbReference type="AlphaFoldDB" id="A0A164IGU1"/>
<feature type="non-terminal residue" evidence="1">
    <location>
        <position position="1"/>
    </location>
</feature>
<comment type="caution">
    <text evidence="1">The sequence shown here is derived from an EMBL/GenBank/DDBJ whole genome shotgun (WGS) entry which is preliminary data.</text>
</comment>
<dbReference type="EMBL" id="LRGB01007283">
    <property type="protein sequence ID" value="KZS01240.1"/>
    <property type="molecule type" value="Genomic_DNA"/>
</dbReference>
<reference evidence="1 2" key="1">
    <citation type="submission" date="2016-03" db="EMBL/GenBank/DDBJ databases">
        <title>EvidentialGene: Evidence-directed Construction of Genes on Genomes.</title>
        <authorList>
            <person name="Gilbert D.G."/>
            <person name="Choi J.-H."/>
            <person name="Mockaitis K."/>
            <person name="Colbourne J."/>
            <person name="Pfrender M."/>
        </authorList>
    </citation>
    <scope>NUCLEOTIDE SEQUENCE [LARGE SCALE GENOMIC DNA]</scope>
    <source>
        <strain evidence="1 2">Xinb3</strain>
        <tissue evidence="1">Complete organism</tissue>
    </source>
</reference>
<sequence length="84" mass="9821">VICFIAANAFCSRIATWGSRRICNQEFTDAVAVEIGYVQHSWYAAWRVRRSIREWFGSRLTHGFKMSLNFCCDIQLFTVCINMF</sequence>
<evidence type="ECO:0000313" key="1">
    <source>
        <dbReference type="EMBL" id="KZS01240.1"/>
    </source>
</evidence>
<protein>
    <submittedName>
        <fullName evidence="1">Uncharacterized protein</fullName>
    </submittedName>
</protein>
<gene>
    <name evidence="1" type="ORF">APZ42_002156</name>
</gene>
<proteinExistence type="predicted"/>
<keyword evidence="2" id="KW-1185">Reference proteome</keyword>
<accession>A0A164IGU1</accession>
<evidence type="ECO:0000313" key="2">
    <source>
        <dbReference type="Proteomes" id="UP000076858"/>
    </source>
</evidence>
<organism evidence="1 2">
    <name type="scientific">Daphnia magna</name>
    <dbReference type="NCBI Taxonomy" id="35525"/>
    <lineage>
        <taxon>Eukaryota</taxon>
        <taxon>Metazoa</taxon>
        <taxon>Ecdysozoa</taxon>
        <taxon>Arthropoda</taxon>
        <taxon>Crustacea</taxon>
        <taxon>Branchiopoda</taxon>
        <taxon>Diplostraca</taxon>
        <taxon>Cladocera</taxon>
        <taxon>Anomopoda</taxon>
        <taxon>Daphniidae</taxon>
        <taxon>Daphnia</taxon>
    </lineage>
</organism>
<name>A0A164IGU1_9CRUS</name>
<dbReference type="Proteomes" id="UP000076858">
    <property type="component" value="Unassembled WGS sequence"/>
</dbReference>